<reference evidence="1 2" key="1">
    <citation type="submission" date="2015-01" db="EMBL/GenBank/DDBJ databases">
        <title>The Genome Sequence of Capronia semiimmersa CBS27337.</title>
        <authorList>
            <consortium name="The Broad Institute Genomics Platform"/>
            <person name="Cuomo C."/>
            <person name="de Hoog S."/>
            <person name="Gorbushina A."/>
            <person name="Stielow B."/>
            <person name="Teixiera M."/>
            <person name="Abouelleil A."/>
            <person name="Chapman S.B."/>
            <person name="Priest M."/>
            <person name="Young S.K."/>
            <person name="Wortman J."/>
            <person name="Nusbaum C."/>
            <person name="Birren B."/>
        </authorList>
    </citation>
    <scope>NUCLEOTIDE SEQUENCE [LARGE SCALE GENOMIC DNA]</scope>
    <source>
        <strain evidence="1 2">CBS 27337</strain>
    </source>
</reference>
<dbReference type="Proteomes" id="UP000054266">
    <property type="component" value="Unassembled WGS sequence"/>
</dbReference>
<evidence type="ECO:0008006" key="3">
    <source>
        <dbReference type="Google" id="ProtNLM"/>
    </source>
</evidence>
<name>A0A0D2D0X2_9EURO</name>
<dbReference type="EMBL" id="KN846957">
    <property type="protein sequence ID" value="KIW71116.1"/>
    <property type="molecule type" value="Genomic_DNA"/>
</dbReference>
<accession>A0A0D2D0X2</accession>
<keyword evidence="2" id="KW-1185">Reference proteome</keyword>
<gene>
    <name evidence="1" type="ORF">PV04_03321</name>
</gene>
<dbReference type="PANTHER" id="PTHR48174">
    <property type="entry name" value="DUF946 FAMILY PROTEIN"/>
    <property type="match status" value="1"/>
</dbReference>
<evidence type="ECO:0000313" key="1">
    <source>
        <dbReference type="EMBL" id="KIW71116.1"/>
    </source>
</evidence>
<dbReference type="AlphaFoldDB" id="A0A0D2D0X2"/>
<evidence type="ECO:0000313" key="2">
    <source>
        <dbReference type="Proteomes" id="UP000054266"/>
    </source>
</evidence>
<sequence length="337" mass="37658">MSSTAAPLPAPAAVTNNEKVPSFVLEYAPIVYLQSKEEYLPSDIGSQLKHTHAVYKGQKVLNGPSPLTLDNLDELNAHGAKDVFLSSNDDVSKNPEWMKGVRPDANGKTNGAKSCCIVVNDHGTGIVDAFYMYFYAYNQGQTIFAKELGDHVGDWEHNMIRFKDGKPTALWYSQHASGEALYYKLVEKHNNSRRPISYSARGTHANYATAGTHDHAIPHFNLPLGVLMDVCDRGTLWDPTLNAFYYKYVPKVPGKNSEGGTFSAYEPGTPVAWLRFLGHWGDERFPADDPKQREKNIGKHFKYEGGPTGPYDKVLERKDIWPKGSVGEHIWKIMPWA</sequence>
<dbReference type="Pfam" id="PF06101">
    <property type="entry name" value="Vps62"/>
    <property type="match status" value="1"/>
</dbReference>
<organism evidence="1 2">
    <name type="scientific">Phialophora macrospora</name>
    <dbReference type="NCBI Taxonomy" id="1851006"/>
    <lineage>
        <taxon>Eukaryota</taxon>
        <taxon>Fungi</taxon>
        <taxon>Dikarya</taxon>
        <taxon>Ascomycota</taxon>
        <taxon>Pezizomycotina</taxon>
        <taxon>Eurotiomycetes</taxon>
        <taxon>Chaetothyriomycetidae</taxon>
        <taxon>Chaetothyriales</taxon>
        <taxon>Herpotrichiellaceae</taxon>
        <taxon>Phialophora</taxon>
    </lineage>
</organism>
<protein>
    <recommendedName>
        <fullName evidence="3">Vacuolar protein sorting-associated protein 62</fullName>
    </recommendedName>
</protein>
<proteinExistence type="predicted"/>
<dbReference type="InterPro" id="IPR009291">
    <property type="entry name" value="Vps62"/>
</dbReference>
<dbReference type="STRING" id="5601.A0A0D2D0X2"/>
<dbReference type="HOGENOM" id="CLU_024079_0_1_1"/>
<dbReference type="PANTHER" id="PTHR48174:SF5">
    <property type="entry name" value="VACUOLAR PROTEIN SORTING-ASSOCIATED PROTEIN 62"/>
    <property type="match status" value="1"/>
</dbReference>